<proteinExistence type="predicted"/>
<sequence>MRTLAITGASCVTAVGHDGPSTAASVRAGISRFAEYDDYRDENDNPITAARICGIHDSWDTPQRMAGVAALCLEKLLDEYFRRDARRPSQIHLFLGVASDERPGPRYEESSLFPLRGIIGKWTDKPGLQAIRRGNASMMCSLEQAGRLIDSNPDAVCIVGGVDSLLRTSTLNWFEKDCRLKSASYGRHQGLIAGEAVGFMVIGEHAGAKQADRPILGSIAGLGLAVEPAPRASSALGRNSGLTEACHAALSGVQKKAIRAIFSDLNGENSRAREWGMAEMRCFDKPDESRRLWTPANCYGDIGAASGVALASIAMQGLVRGWLQSPILVTCSDDHGPCGALVLESEK</sequence>
<dbReference type="EMBL" id="AE017180">
    <property type="protein sequence ID" value="AAR36572.1"/>
    <property type="molecule type" value="Genomic_DNA"/>
</dbReference>
<protein>
    <recommendedName>
        <fullName evidence="3">3-oxoacyl-ACP synthase</fullName>
    </recommendedName>
</protein>
<dbReference type="HOGENOM" id="CLU_063022_0_0_7"/>
<dbReference type="PATRIC" id="fig|243231.5.peg.3205"/>
<dbReference type="Proteomes" id="UP000000577">
    <property type="component" value="Chromosome"/>
</dbReference>
<dbReference type="eggNOG" id="COG0304">
    <property type="taxonomic scope" value="Bacteria"/>
</dbReference>
<dbReference type="EnsemblBacteria" id="AAR36572">
    <property type="protein sequence ID" value="AAR36572"/>
    <property type="gene ID" value="GSU3181"/>
</dbReference>
<dbReference type="STRING" id="243231.GSU3181"/>
<reference evidence="1 2" key="2">
    <citation type="journal article" date="2012" name="BMC Genomics">
        <title>Comparative genomic analysis of Geobacter sulfurreducens KN400, a strain with enhanced capacity for extracellular electron transfer and electricity production.</title>
        <authorList>
            <person name="Butler J.E."/>
            <person name="Young N.D."/>
            <person name="Aklujkar M."/>
            <person name="Lovley D.R."/>
        </authorList>
    </citation>
    <scope>NUCLEOTIDE SEQUENCE [LARGE SCALE GENOMIC DNA]</scope>
    <source>
        <strain evidence="2">ATCC 51573 / DSM 12127 / PCA</strain>
    </source>
</reference>
<dbReference type="RefSeq" id="WP_010943799.1">
    <property type="nucleotide sequence ID" value="NC_002939.5"/>
</dbReference>
<dbReference type="SUPFAM" id="SSF53901">
    <property type="entry name" value="Thiolase-like"/>
    <property type="match status" value="2"/>
</dbReference>
<dbReference type="OrthoDB" id="5522744at2"/>
<dbReference type="GO" id="GO:0016746">
    <property type="term" value="F:acyltransferase activity"/>
    <property type="evidence" value="ECO:0007669"/>
    <property type="project" value="InterPro"/>
</dbReference>
<dbReference type="InParanoid" id="Q747T4"/>
<reference evidence="1 2" key="1">
    <citation type="journal article" date="2003" name="Science">
        <title>Genome of Geobacter sulfurreducens: metal reduction in subsurface environments.</title>
        <authorList>
            <person name="Methe B.A."/>
            <person name="Nelson K.E."/>
            <person name="Eisen J.A."/>
            <person name="Paulsen I.T."/>
            <person name="Nelson W."/>
            <person name="Heidelberg J.F."/>
            <person name="Wu D."/>
            <person name="Wu M."/>
            <person name="Ward N."/>
            <person name="Beanan M.J."/>
            <person name="Dodson R.J."/>
            <person name="Madupu R."/>
            <person name="Brinkac L.M."/>
            <person name="Daugherty S.C."/>
            <person name="DeBoy R.T."/>
            <person name="Durkin A.S."/>
            <person name="Gwinn M."/>
            <person name="Kolonay J.F."/>
            <person name="Sullivan S.A."/>
            <person name="Haft D.H."/>
            <person name="Selengut J."/>
            <person name="Davidsen T.M."/>
            <person name="Zafar N."/>
            <person name="White O."/>
            <person name="Tran B."/>
            <person name="Romero C."/>
            <person name="Forberger H.A."/>
            <person name="Weidman J."/>
            <person name="Khouri H."/>
            <person name="Feldblyum T.V."/>
            <person name="Utterback T.R."/>
            <person name="Van Aken S.E."/>
            <person name="Lovley D.R."/>
            <person name="Fraser C.M."/>
        </authorList>
    </citation>
    <scope>NUCLEOTIDE SEQUENCE [LARGE SCALE GENOMIC DNA]</scope>
    <source>
        <strain evidence="2">ATCC 51573 / DSM 12127 / PCA</strain>
    </source>
</reference>
<dbReference type="NCBIfam" id="NF004798">
    <property type="entry name" value="PRK06147.1"/>
    <property type="match status" value="1"/>
</dbReference>
<evidence type="ECO:0000313" key="1">
    <source>
        <dbReference type="EMBL" id="AAR36572.1"/>
    </source>
</evidence>
<dbReference type="Gene3D" id="3.40.47.10">
    <property type="match status" value="1"/>
</dbReference>
<accession>Q747T4</accession>
<name>Q747T4_GEOSL</name>
<dbReference type="InterPro" id="IPR016039">
    <property type="entry name" value="Thiolase-like"/>
</dbReference>
<keyword evidence="2" id="KW-1185">Reference proteome</keyword>
<gene>
    <name evidence="1" type="ordered locus">GSU3181</name>
</gene>
<dbReference type="KEGG" id="gsu:GSU3181"/>
<evidence type="ECO:0008006" key="3">
    <source>
        <dbReference type="Google" id="ProtNLM"/>
    </source>
</evidence>
<dbReference type="AlphaFoldDB" id="Q747T4"/>
<organism evidence="1 2">
    <name type="scientific">Geobacter sulfurreducens (strain ATCC 51573 / DSM 12127 / PCA)</name>
    <dbReference type="NCBI Taxonomy" id="243231"/>
    <lineage>
        <taxon>Bacteria</taxon>
        <taxon>Pseudomonadati</taxon>
        <taxon>Thermodesulfobacteriota</taxon>
        <taxon>Desulfuromonadia</taxon>
        <taxon>Geobacterales</taxon>
        <taxon>Geobacteraceae</taxon>
        <taxon>Geobacter</taxon>
    </lineage>
</organism>
<evidence type="ECO:0000313" key="2">
    <source>
        <dbReference type="Proteomes" id="UP000000577"/>
    </source>
</evidence>